<name>A0AAU8GZA0_9BACT</name>
<dbReference type="PRINTS" id="PR00344">
    <property type="entry name" value="BCTRLSENSOR"/>
</dbReference>
<dbReference type="PANTHER" id="PTHR43065">
    <property type="entry name" value="SENSOR HISTIDINE KINASE"/>
    <property type="match status" value="1"/>
</dbReference>
<dbReference type="InterPro" id="IPR005467">
    <property type="entry name" value="His_kinase_dom"/>
</dbReference>
<reference evidence="12" key="1">
    <citation type="submission" date="2024-01" db="EMBL/GenBank/DDBJ databases">
        <title>The first autotrophic representatives of the genus Thermodesulfovibrio.</title>
        <authorList>
            <person name="Maltseva A.I."/>
            <person name="Elcheninov A.G."/>
            <person name="Kublanov I.V."/>
            <person name="Lebedinsky A.V."/>
            <person name="Frolov E.N."/>
        </authorList>
    </citation>
    <scope>NUCLEOTIDE SEQUENCE</scope>
    <source>
        <strain evidence="12">3462-1</strain>
    </source>
</reference>
<dbReference type="SUPFAM" id="SSF47384">
    <property type="entry name" value="Homodimeric domain of signal transducing histidine kinase"/>
    <property type="match status" value="1"/>
</dbReference>
<keyword evidence="8" id="KW-0902">Two-component regulatory system</keyword>
<dbReference type="SUPFAM" id="SSF55785">
    <property type="entry name" value="PYP-like sensor domain (PAS domain)"/>
    <property type="match status" value="2"/>
</dbReference>
<gene>
    <name evidence="12" type="ORF">V4D31_05705</name>
</gene>
<keyword evidence="5" id="KW-0547">Nucleotide-binding</keyword>
<comment type="catalytic activity">
    <reaction evidence="1">
        <text>ATP + protein L-histidine = ADP + protein N-phospho-L-histidine.</text>
        <dbReference type="EC" id="2.7.13.3"/>
    </reaction>
</comment>
<dbReference type="InterPro" id="IPR035965">
    <property type="entry name" value="PAS-like_dom_sf"/>
</dbReference>
<dbReference type="InterPro" id="IPR003661">
    <property type="entry name" value="HisK_dim/P_dom"/>
</dbReference>
<dbReference type="InterPro" id="IPR036097">
    <property type="entry name" value="HisK_dim/P_sf"/>
</dbReference>
<dbReference type="PROSITE" id="PS50113">
    <property type="entry name" value="PAC"/>
    <property type="match status" value="1"/>
</dbReference>
<dbReference type="InterPro" id="IPR013656">
    <property type="entry name" value="PAS_4"/>
</dbReference>
<dbReference type="EC" id="2.7.13.3" evidence="2"/>
<keyword evidence="6" id="KW-0418">Kinase</keyword>
<proteinExistence type="predicted"/>
<evidence type="ECO:0000256" key="6">
    <source>
        <dbReference type="ARBA" id="ARBA00022777"/>
    </source>
</evidence>
<dbReference type="Gene3D" id="3.30.565.10">
    <property type="entry name" value="Histidine kinase-like ATPase, C-terminal domain"/>
    <property type="match status" value="1"/>
</dbReference>
<dbReference type="Gene3D" id="1.10.287.130">
    <property type="match status" value="1"/>
</dbReference>
<keyword evidence="3" id="KW-0597">Phosphoprotein</keyword>
<dbReference type="AlphaFoldDB" id="A0AAU8GZA0"/>
<evidence type="ECO:0000259" key="9">
    <source>
        <dbReference type="PROSITE" id="PS50109"/>
    </source>
</evidence>
<dbReference type="InterPro" id="IPR000014">
    <property type="entry name" value="PAS"/>
</dbReference>
<keyword evidence="7 12" id="KW-0067">ATP-binding</keyword>
<evidence type="ECO:0000256" key="5">
    <source>
        <dbReference type="ARBA" id="ARBA00022741"/>
    </source>
</evidence>
<organism evidence="12">
    <name type="scientific">Thermodesulfovibrio obliviosus</name>
    <dbReference type="NCBI Taxonomy" id="3118332"/>
    <lineage>
        <taxon>Bacteria</taxon>
        <taxon>Pseudomonadati</taxon>
        <taxon>Nitrospirota</taxon>
        <taxon>Thermodesulfovibrionia</taxon>
        <taxon>Thermodesulfovibrionales</taxon>
        <taxon>Thermodesulfovibrionaceae</taxon>
        <taxon>Thermodesulfovibrio</taxon>
    </lineage>
</organism>
<evidence type="ECO:0000256" key="1">
    <source>
        <dbReference type="ARBA" id="ARBA00000085"/>
    </source>
</evidence>
<protein>
    <recommendedName>
        <fullName evidence="2">histidine kinase</fullName>
        <ecNumber evidence="2">2.7.13.3</ecNumber>
    </recommendedName>
</protein>
<dbReference type="PROSITE" id="PS50109">
    <property type="entry name" value="HIS_KIN"/>
    <property type="match status" value="1"/>
</dbReference>
<accession>A0AAU8GZA0</accession>
<evidence type="ECO:0000256" key="8">
    <source>
        <dbReference type="ARBA" id="ARBA00023012"/>
    </source>
</evidence>
<dbReference type="RefSeq" id="WP_353685505.1">
    <property type="nucleotide sequence ID" value="NZ_CP144374.1"/>
</dbReference>
<dbReference type="GO" id="GO:0005524">
    <property type="term" value="F:ATP binding"/>
    <property type="evidence" value="ECO:0007669"/>
    <property type="project" value="UniProtKB-KW"/>
</dbReference>
<evidence type="ECO:0000256" key="3">
    <source>
        <dbReference type="ARBA" id="ARBA00022553"/>
    </source>
</evidence>
<dbReference type="SMART" id="SM00387">
    <property type="entry name" value="HATPase_c"/>
    <property type="match status" value="1"/>
</dbReference>
<feature type="domain" description="Histidine kinase" evidence="9">
    <location>
        <begin position="253"/>
        <end position="475"/>
    </location>
</feature>
<evidence type="ECO:0000259" key="11">
    <source>
        <dbReference type="PROSITE" id="PS50113"/>
    </source>
</evidence>
<dbReference type="Pfam" id="PF08448">
    <property type="entry name" value="PAS_4"/>
    <property type="match status" value="1"/>
</dbReference>
<dbReference type="PROSITE" id="PS50112">
    <property type="entry name" value="PAS"/>
    <property type="match status" value="1"/>
</dbReference>
<evidence type="ECO:0000256" key="7">
    <source>
        <dbReference type="ARBA" id="ARBA00022840"/>
    </source>
</evidence>
<dbReference type="PANTHER" id="PTHR43065:SF46">
    <property type="entry name" value="C4-DICARBOXYLATE TRANSPORT SENSOR PROTEIN DCTB"/>
    <property type="match status" value="1"/>
</dbReference>
<evidence type="ECO:0000256" key="4">
    <source>
        <dbReference type="ARBA" id="ARBA00022679"/>
    </source>
</evidence>
<dbReference type="Pfam" id="PF13188">
    <property type="entry name" value="PAS_8"/>
    <property type="match status" value="1"/>
</dbReference>
<dbReference type="InterPro" id="IPR004358">
    <property type="entry name" value="Sig_transdc_His_kin-like_C"/>
</dbReference>
<dbReference type="Gene3D" id="3.30.450.20">
    <property type="entry name" value="PAS domain"/>
    <property type="match status" value="2"/>
</dbReference>
<dbReference type="Pfam" id="PF00512">
    <property type="entry name" value="HisKA"/>
    <property type="match status" value="1"/>
</dbReference>
<dbReference type="InterPro" id="IPR000700">
    <property type="entry name" value="PAS-assoc_C"/>
</dbReference>
<dbReference type="CDD" id="cd00082">
    <property type="entry name" value="HisKA"/>
    <property type="match status" value="1"/>
</dbReference>
<dbReference type="GO" id="GO:0000155">
    <property type="term" value="F:phosphorelay sensor kinase activity"/>
    <property type="evidence" value="ECO:0007669"/>
    <property type="project" value="InterPro"/>
</dbReference>
<feature type="domain" description="PAC" evidence="11">
    <location>
        <begin position="86"/>
        <end position="139"/>
    </location>
</feature>
<feature type="domain" description="PAS" evidence="10">
    <location>
        <begin position="2"/>
        <end position="47"/>
    </location>
</feature>
<evidence type="ECO:0000256" key="2">
    <source>
        <dbReference type="ARBA" id="ARBA00012438"/>
    </source>
</evidence>
<dbReference type="SUPFAM" id="SSF55874">
    <property type="entry name" value="ATPase domain of HSP90 chaperone/DNA topoisomerase II/histidine kinase"/>
    <property type="match status" value="1"/>
</dbReference>
<dbReference type="InterPro" id="IPR036890">
    <property type="entry name" value="HATPase_C_sf"/>
</dbReference>
<dbReference type="InterPro" id="IPR003594">
    <property type="entry name" value="HATPase_dom"/>
</dbReference>
<dbReference type="SMART" id="SM00091">
    <property type="entry name" value="PAS"/>
    <property type="match status" value="2"/>
</dbReference>
<dbReference type="KEGG" id="tob:V4D31_05705"/>
<dbReference type="CDD" id="cd00130">
    <property type="entry name" value="PAS"/>
    <property type="match status" value="2"/>
</dbReference>
<keyword evidence="4" id="KW-0808">Transferase</keyword>
<evidence type="ECO:0000313" key="12">
    <source>
        <dbReference type="EMBL" id="XCH47844.1"/>
    </source>
</evidence>
<sequence>MKENILKRIIRLLPDGVFVIDLSGKVLVWNRAMEELTGVKEGEIVGKGDFEYAIPFYGFRRPMPVDYVINPDLNYPENLNTKKETVEIETFVPKLYNGKGAWVRMSAHPIYDEACDIIGAVQIVRDITIRKNAEIELRKLFNIVEHSPVGVAVLEFSGKIIYCNESFLKYTQLKTAKGRNIFELFPQISLYEIHNSYLKEIKFEGKIFRLRGMRINEEDGYAIFLTDITTLRKYEEQIIISHKMESIRKLVSVYSHEIKNMLTGIKGFAQLALQTENIEQTRAYVEKLLSIVDSVSMSIKEILGFPREFGRNPEVLDLKDVIKNLVTFLKASLRENISLILDFEEKPLPCFADKTDIEKIITNLVLNAQDAMPEGGEIKIQAKTKQMPEKFISLIGIKELSTQYICLSIQDTGIGMDEETKEKIFDPFFTTKGEKGSGLGLTIVYHIVQMLKGFIFVESEPGKGTKFDIYLPLYS</sequence>
<dbReference type="EMBL" id="CP144374">
    <property type="protein sequence ID" value="XCH47844.1"/>
    <property type="molecule type" value="Genomic_DNA"/>
</dbReference>
<dbReference type="Pfam" id="PF02518">
    <property type="entry name" value="HATPase_c"/>
    <property type="match status" value="1"/>
</dbReference>
<dbReference type="NCBIfam" id="TIGR00229">
    <property type="entry name" value="sensory_box"/>
    <property type="match status" value="1"/>
</dbReference>
<evidence type="ECO:0000259" key="10">
    <source>
        <dbReference type="PROSITE" id="PS50112"/>
    </source>
</evidence>